<evidence type="ECO:0000256" key="1">
    <source>
        <dbReference type="SAM" id="MobiDB-lite"/>
    </source>
</evidence>
<feature type="region of interest" description="Disordered" evidence="1">
    <location>
        <begin position="600"/>
        <end position="622"/>
    </location>
</feature>
<gene>
    <name evidence="2" type="ORF">NECHADRAFT_79848</name>
</gene>
<dbReference type="OrthoDB" id="5060893at2759"/>
<dbReference type="VEuPathDB" id="FungiDB:NECHADRAFT_79848"/>
<dbReference type="EMBL" id="GG698905">
    <property type="protein sequence ID" value="EEU42181.1"/>
    <property type="molecule type" value="Genomic_DNA"/>
</dbReference>
<proteinExistence type="predicted"/>
<evidence type="ECO:0000313" key="3">
    <source>
        <dbReference type="Proteomes" id="UP000005206"/>
    </source>
</evidence>
<sequence length="904" mass="102465">MAPTSPDKPDARRSRSRPPLYSFSGTIRHQLPVIPRPSQRPSRCRLPPTEATAGNPPTGRFDRVRQLSRSFRPIRKPGRSMFPRSQRSDATIITGIDRSLRFRPSVLDQSREPPAPVDSKHHQSPYKPLSSIPSKRAHPVDANNDSRCSHDSPQKRHCLVHQDVSESFHKATTATHLLPQISSINHAVPRPSIDTCGDGFPKEDQCHSMWPLASAKSDTTISLGKHKNSTARQQTTPAATKEHNQLDQSTRSIDHQVKPLSKRPGDDGLPSERFDAKACQQLESPRRTALGNTEGSPYDELANPNNLSELKKPSRDKSETSKSPGPTTAPGLGAWPLIFACIAVFIGGMFLSELRFPDFRIPEFRAVDWNERAIELEIALATIPRVVLFGEASLSHQGVHPGMLPVDGLAHDRNPSFGPNERIPVRSKWFSNSSEFPQYEPWLTTSSGVFVPEFEFLQDLWKVTHSTCLGLSSVPIPDGSSPSDDFCFLLADTLNDLDTFYLFLFRQFGSYYTGTSLDMNEVMLFNMEALQEMQRNGSEELGSDQLRARALHAPSTTTVSLPTVEPPSPHRRLPTDTSIPDDIPKSFIKGWRDAMAARSSRFQQEHASTTTPTFDTTASRLPEIPTPRDYAEAQMNNGTANILVNHVIDVIVGRRLNETDEVEGPTYGNIIEHSVRLDKFCDLFPRLNDHISKAIRSANRSELNAYQLNRLKRIQDVAPFLRDIAVPRLGGMQARAKRGVQLLRETEKRQAELQSEIKKTLRNGWLGPRVEWLSRRIICYYLPDLKSMALQWSHARQWLAVESEEVFEIYQGRQAEFRLLDTRRPDNLSKKQLSEWHLWRSYMIWSRWSLEDRRRHPEGKESFCWKETDWDPFASTWQRMVGWVKGRDNVDIPSQCGDASKRHG</sequence>
<evidence type="ECO:0000313" key="2">
    <source>
        <dbReference type="EMBL" id="EEU42181.1"/>
    </source>
</evidence>
<feature type="compositionally biased region" description="Basic and acidic residues" evidence="1">
    <location>
        <begin position="252"/>
        <end position="276"/>
    </location>
</feature>
<dbReference type="eggNOG" id="ENOG502RPDC">
    <property type="taxonomic scope" value="Eukaryota"/>
</dbReference>
<reference evidence="2 3" key="1">
    <citation type="journal article" date="2009" name="PLoS Genet.">
        <title>The genome of Nectria haematococca: contribution of supernumerary chromosomes to gene expansion.</title>
        <authorList>
            <person name="Coleman J.J."/>
            <person name="Rounsley S.D."/>
            <person name="Rodriguez-Carres M."/>
            <person name="Kuo A."/>
            <person name="Wasmann C.C."/>
            <person name="Grimwood J."/>
            <person name="Schmutz J."/>
            <person name="Taga M."/>
            <person name="White G.J."/>
            <person name="Zhou S."/>
            <person name="Schwartz D.C."/>
            <person name="Freitag M."/>
            <person name="Ma L.J."/>
            <person name="Danchin E.G."/>
            <person name="Henrissat B."/>
            <person name="Coutinho P.M."/>
            <person name="Nelson D.R."/>
            <person name="Straney D."/>
            <person name="Napoli C.A."/>
            <person name="Barker B.M."/>
            <person name="Gribskov M."/>
            <person name="Rep M."/>
            <person name="Kroken S."/>
            <person name="Molnar I."/>
            <person name="Rensing C."/>
            <person name="Kennell J.C."/>
            <person name="Zamora J."/>
            <person name="Farman M.L."/>
            <person name="Selker E.U."/>
            <person name="Salamov A."/>
            <person name="Shapiro H."/>
            <person name="Pangilinan J."/>
            <person name="Lindquist E."/>
            <person name="Lamers C."/>
            <person name="Grigoriev I.V."/>
            <person name="Geiser D.M."/>
            <person name="Covert S.F."/>
            <person name="Temporini E."/>
            <person name="Vanetten H.D."/>
        </authorList>
    </citation>
    <scope>NUCLEOTIDE SEQUENCE [LARGE SCALE GENOMIC DNA]</scope>
    <source>
        <strain evidence="3">ATCC MYA-4622 / CBS 123669 / FGSC 9596 / NRRL 45880 / 77-13-4</strain>
    </source>
</reference>
<organism evidence="2 3">
    <name type="scientific">Fusarium vanettenii (strain ATCC MYA-4622 / CBS 123669 / FGSC 9596 / NRRL 45880 / 77-13-4)</name>
    <name type="common">Fusarium solani subsp. pisi</name>
    <dbReference type="NCBI Taxonomy" id="660122"/>
    <lineage>
        <taxon>Eukaryota</taxon>
        <taxon>Fungi</taxon>
        <taxon>Dikarya</taxon>
        <taxon>Ascomycota</taxon>
        <taxon>Pezizomycotina</taxon>
        <taxon>Sordariomycetes</taxon>
        <taxon>Hypocreomycetidae</taxon>
        <taxon>Hypocreales</taxon>
        <taxon>Nectriaceae</taxon>
        <taxon>Fusarium</taxon>
        <taxon>Fusarium solani species complex</taxon>
        <taxon>Fusarium vanettenii</taxon>
    </lineage>
</organism>
<protein>
    <submittedName>
        <fullName evidence="2">Uncharacterized protein</fullName>
    </submittedName>
</protein>
<feature type="region of interest" description="Disordered" evidence="1">
    <location>
        <begin position="226"/>
        <end position="329"/>
    </location>
</feature>
<dbReference type="AlphaFoldDB" id="C7Z0D0"/>
<keyword evidence="3" id="KW-1185">Reference proteome</keyword>
<feature type="region of interest" description="Disordered" evidence="1">
    <location>
        <begin position="1"/>
        <end position="154"/>
    </location>
</feature>
<dbReference type="HOGENOM" id="CLU_320808_0_0_1"/>
<name>C7Z0D0_FUSV7</name>
<dbReference type="Proteomes" id="UP000005206">
    <property type="component" value="Chromosome 5"/>
</dbReference>
<dbReference type="RefSeq" id="XP_003047894.1">
    <property type="nucleotide sequence ID" value="XM_003047848.1"/>
</dbReference>
<feature type="compositionally biased region" description="Basic and acidic residues" evidence="1">
    <location>
        <begin position="309"/>
        <end position="320"/>
    </location>
</feature>
<dbReference type="GeneID" id="9667245"/>
<feature type="region of interest" description="Disordered" evidence="1">
    <location>
        <begin position="554"/>
        <end position="579"/>
    </location>
</feature>
<dbReference type="KEGG" id="nhe:NECHADRAFT_79848"/>
<accession>C7Z0D0</accession>
<dbReference type="InParanoid" id="C7Z0D0"/>